<dbReference type="InterPro" id="IPR046335">
    <property type="entry name" value="LacI/GalR-like_sensor"/>
</dbReference>
<accession>A0ABY7U8U9</accession>
<dbReference type="RefSeq" id="WP_022863755.1">
    <property type="nucleotide sequence ID" value="NZ_ATVG01000016.1"/>
</dbReference>
<dbReference type="Gene3D" id="1.10.260.40">
    <property type="entry name" value="lambda repressor-like DNA-binding domains"/>
    <property type="match status" value="1"/>
</dbReference>
<dbReference type="PROSITE" id="PS00356">
    <property type="entry name" value="HTH_LACI_1"/>
    <property type="match status" value="1"/>
</dbReference>
<evidence type="ECO:0000313" key="5">
    <source>
        <dbReference type="EMBL" id="WCZ33076.1"/>
    </source>
</evidence>
<dbReference type="SMART" id="SM00354">
    <property type="entry name" value="HTH_LACI"/>
    <property type="match status" value="1"/>
</dbReference>
<dbReference type="Gene3D" id="3.40.50.2300">
    <property type="match status" value="2"/>
</dbReference>
<dbReference type="PANTHER" id="PTHR30146">
    <property type="entry name" value="LACI-RELATED TRANSCRIPTIONAL REPRESSOR"/>
    <property type="match status" value="1"/>
</dbReference>
<feature type="domain" description="HTH lacI-type" evidence="4">
    <location>
        <begin position="13"/>
        <end position="67"/>
    </location>
</feature>
<dbReference type="CDD" id="cd01392">
    <property type="entry name" value="HTH_LacI"/>
    <property type="match status" value="1"/>
</dbReference>
<dbReference type="InterPro" id="IPR010982">
    <property type="entry name" value="Lambda_DNA-bd_dom_sf"/>
</dbReference>
<dbReference type="InterPro" id="IPR000843">
    <property type="entry name" value="HTH_LacI"/>
</dbReference>
<evidence type="ECO:0000256" key="3">
    <source>
        <dbReference type="ARBA" id="ARBA00023163"/>
    </source>
</evidence>
<keyword evidence="6" id="KW-1185">Reference proteome</keyword>
<organism evidence="5 6">
    <name type="scientific">Corynebacterium massiliense DSM 45435</name>
    <dbReference type="NCBI Taxonomy" id="1121364"/>
    <lineage>
        <taxon>Bacteria</taxon>
        <taxon>Bacillati</taxon>
        <taxon>Actinomycetota</taxon>
        <taxon>Actinomycetes</taxon>
        <taxon>Mycobacteriales</taxon>
        <taxon>Corynebacteriaceae</taxon>
        <taxon>Corynebacterium</taxon>
    </lineage>
</organism>
<evidence type="ECO:0000313" key="6">
    <source>
        <dbReference type="Proteomes" id="UP001220064"/>
    </source>
</evidence>
<keyword evidence="1" id="KW-0805">Transcription regulation</keyword>
<dbReference type="Pfam" id="PF00356">
    <property type="entry name" value="LacI"/>
    <property type="match status" value="1"/>
</dbReference>
<keyword evidence="2" id="KW-0238">DNA-binding</keyword>
<dbReference type="Proteomes" id="UP001220064">
    <property type="component" value="Chromosome"/>
</dbReference>
<name>A0ABY7U8U9_9CORY</name>
<gene>
    <name evidence="5" type="primary">cytR</name>
    <name evidence="5" type="ORF">CMASS_08255</name>
</gene>
<dbReference type="SUPFAM" id="SSF47413">
    <property type="entry name" value="lambda repressor-like DNA-binding domains"/>
    <property type="match status" value="1"/>
</dbReference>
<dbReference type="SUPFAM" id="SSF53822">
    <property type="entry name" value="Periplasmic binding protein-like I"/>
    <property type="match status" value="1"/>
</dbReference>
<evidence type="ECO:0000256" key="1">
    <source>
        <dbReference type="ARBA" id="ARBA00023015"/>
    </source>
</evidence>
<proteinExistence type="predicted"/>
<dbReference type="Pfam" id="PF13377">
    <property type="entry name" value="Peripla_BP_3"/>
    <property type="match status" value="1"/>
</dbReference>
<dbReference type="EMBL" id="CP063189">
    <property type="protein sequence ID" value="WCZ33076.1"/>
    <property type="molecule type" value="Genomic_DNA"/>
</dbReference>
<dbReference type="PANTHER" id="PTHR30146:SF109">
    <property type="entry name" value="HTH-TYPE TRANSCRIPTIONAL REGULATOR GALS"/>
    <property type="match status" value="1"/>
</dbReference>
<reference evidence="5 6" key="1">
    <citation type="submission" date="2020-10" db="EMBL/GenBank/DDBJ databases">
        <title>Complete genome sequence of Corynebacterium massiliense DSM 45435, type strain of Corynebacterium massiliense.</title>
        <authorList>
            <person name="Busche T."/>
            <person name="Kalinowski J."/>
            <person name="Ruckert C."/>
        </authorList>
    </citation>
    <scope>NUCLEOTIDE SEQUENCE [LARGE SCALE GENOMIC DNA]</scope>
    <source>
        <strain evidence="5 6">DSM 45435</strain>
    </source>
</reference>
<keyword evidence="3" id="KW-0804">Transcription</keyword>
<sequence length="357" mass="38265">MTARADDPSPSRVTIYDVAAAAGVSGSTVSRALSRPDRVSFATAEKVRQAADRLGYKRELATRHEPTPGAHRTKNLGIIVADIANPFFLEIVQGAEHAARVGNFQIVVANVHEVAGRSVSAAESIIPRIDGLLLASARLDNSDIAKLARRVPTVVVNRPVPGVPSVLIDNYDGALKATRLLADMGARSLTYIAGPEKSWADATRLRGLFDAVGHPDHDSRPDTRARAVTDPLHHVSIAHFRADSPDTLGGRRAFARWAKSPTDAVVCFNDLVAVGFMQQAQKEGVAVPDDVAVVGFDNTELCTIVQPSLTTVAGPLRTVGRVAAANAMALVTGQRSHMVKPRILPTRVIERESTRRR</sequence>
<evidence type="ECO:0000256" key="2">
    <source>
        <dbReference type="ARBA" id="ARBA00023125"/>
    </source>
</evidence>
<dbReference type="InterPro" id="IPR028082">
    <property type="entry name" value="Peripla_BP_I"/>
</dbReference>
<protein>
    <submittedName>
        <fullName evidence="5">HTH-type transcriptional repressor CytR</fullName>
    </submittedName>
</protein>
<dbReference type="PROSITE" id="PS50932">
    <property type="entry name" value="HTH_LACI_2"/>
    <property type="match status" value="1"/>
</dbReference>
<evidence type="ECO:0000259" key="4">
    <source>
        <dbReference type="PROSITE" id="PS50932"/>
    </source>
</evidence>